<comment type="caution">
    <text evidence="2">The sequence shown here is derived from an EMBL/GenBank/DDBJ whole genome shotgun (WGS) entry which is preliminary data.</text>
</comment>
<evidence type="ECO:0000313" key="3">
    <source>
        <dbReference type="Proteomes" id="UP000722485"/>
    </source>
</evidence>
<accession>A0A9P5H821</accession>
<evidence type="ECO:0000256" key="1">
    <source>
        <dbReference type="SAM" id="SignalP"/>
    </source>
</evidence>
<reference evidence="2" key="1">
    <citation type="submission" date="2020-03" db="EMBL/GenBank/DDBJ databases">
        <title>Draft Genome Sequence of Cylindrodendrum hubeiense.</title>
        <authorList>
            <person name="Buettner E."/>
            <person name="Kellner H."/>
        </authorList>
    </citation>
    <scope>NUCLEOTIDE SEQUENCE</scope>
    <source>
        <strain evidence="2">IHI 201604</strain>
    </source>
</reference>
<proteinExistence type="predicted"/>
<keyword evidence="1" id="KW-0732">Signal</keyword>
<evidence type="ECO:0000313" key="2">
    <source>
        <dbReference type="EMBL" id="KAF7551624.1"/>
    </source>
</evidence>
<dbReference type="EMBL" id="JAANBB010000074">
    <property type="protein sequence ID" value="KAF7551624.1"/>
    <property type="molecule type" value="Genomic_DNA"/>
</dbReference>
<dbReference type="AlphaFoldDB" id="A0A9P5H821"/>
<name>A0A9P5H821_9HYPO</name>
<organism evidence="2 3">
    <name type="scientific">Cylindrodendrum hubeiense</name>
    <dbReference type="NCBI Taxonomy" id="595255"/>
    <lineage>
        <taxon>Eukaryota</taxon>
        <taxon>Fungi</taxon>
        <taxon>Dikarya</taxon>
        <taxon>Ascomycota</taxon>
        <taxon>Pezizomycotina</taxon>
        <taxon>Sordariomycetes</taxon>
        <taxon>Hypocreomycetidae</taxon>
        <taxon>Hypocreales</taxon>
        <taxon>Nectriaceae</taxon>
        <taxon>Cylindrodendrum</taxon>
    </lineage>
</organism>
<protein>
    <submittedName>
        <fullName evidence="2">Uncharacterized protein</fullName>
    </submittedName>
</protein>
<feature type="chain" id="PRO_5040414164" evidence="1">
    <location>
        <begin position="19"/>
        <end position="160"/>
    </location>
</feature>
<dbReference type="Proteomes" id="UP000722485">
    <property type="component" value="Unassembled WGS sequence"/>
</dbReference>
<feature type="signal peptide" evidence="1">
    <location>
        <begin position="1"/>
        <end position="18"/>
    </location>
</feature>
<keyword evidence="3" id="KW-1185">Reference proteome</keyword>
<sequence length="160" mass="16958">MKFLSILSASALVAGAVAGPIAAPVAGAVAKREDGTDTWYRLKVKSYAKAPRSSNGLNHTDALDLQCRNLRTQLTRPCSDFKSLEDKYLGVKSSVVGVYDDALEGNGVQITLGSGENSEVSMPAYPVGIVEHALGLVGTNGYLEFQDLTKPSNHTADEET</sequence>
<dbReference type="OrthoDB" id="5199481at2759"/>
<gene>
    <name evidence="2" type="ORF">G7Z17_g4851</name>
</gene>